<evidence type="ECO:0000313" key="3">
    <source>
        <dbReference type="Proteomes" id="UP000664940"/>
    </source>
</evidence>
<sequence length="43" mass="5490">MRRKVEKRSQNLIRLKRQQKKWKKLFPQKLKKLKRKQDSLRLT</sequence>
<keyword evidence="2" id="KW-0067">ATP-binding</keyword>
<name>A0A834EBG8_9CHIR</name>
<accession>A0A834EBG8</accession>
<reference evidence="2 3" key="1">
    <citation type="journal article" date="2020" name="Nature">
        <title>Six reference-quality genomes reveal evolution of bat adaptations.</title>
        <authorList>
            <person name="Jebb D."/>
            <person name="Huang Z."/>
            <person name="Pippel M."/>
            <person name="Hughes G.M."/>
            <person name="Lavrichenko K."/>
            <person name="Devanna P."/>
            <person name="Winkler S."/>
            <person name="Jermiin L.S."/>
            <person name="Skirmuntt E.C."/>
            <person name="Katzourakis A."/>
            <person name="Burkitt-Gray L."/>
            <person name="Ray D.A."/>
            <person name="Sullivan K.A.M."/>
            <person name="Roscito J.G."/>
            <person name="Kirilenko B.M."/>
            <person name="Davalos L.M."/>
            <person name="Corthals A.P."/>
            <person name="Power M.L."/>
            <person name="Jones G."/>
            <person name="Ransome R.D."/>
            <person name="Dechmann D.K.N."/>
            <person name="Locatelli A.G."/>
            <person name="Puechmaille S.J."/>
            <person name="Fedrigo O."/>
            <person name="Jarvis E.D."/>
            <person name="Hiller M."/>
            <person name="Vernes S.C."/>
            <person name="Myers E.W."/>
            <person name="Teeling E.C."/>
        </authorList>
    </citation>
    <scope>NUCLEOTIDE SEQUENCE [LARGE SCALE GENOMIC DNA]</scope>
    <source>
        <strain evidence="2">Bat1K_MPI-CBG_1</strain>
    </source>
</reference>
<dbReference type="AlphaFoldDB" id="A0A834EBG8"/>
<dbReference type="Proteomes" id="UP000664940">
    <property type="component" value="Unassembled WGS sequence"/>
</dbReference>
<keyword evidence="2" id="KW-0347">Helicase</keyword>
<keyword evidence="2" id="KW-0547">Nucleotide-binding</keyword>
<evidence type="ECO:0000256" key="1">
    <source>
        <dbReference type="SAM" id="MobiDB-lite"/>
    </source>
</evidence>
<feature type="region of interest" description="Disordered" evidence="1">
    <location>
        <begin position="1"/>
        <end position="43"/>
    </location>
</feature>
<dbReference type="GO" id="GO:0004386">
    <property type="term" value="F:helicase activity"/>
    <property type="evidence" value="ECO:0007669"/>
    <property type="project" value="UniProtKB-KW"/>
</dbReference>
<organism evidence="2 3">
    <name type="scientific">Phyllostomus discolor</name>
    <name type="common">pale spear-nosed bat</name>
    <dbReference type="NCBI Taxonomy" id="89673"/>
    <lineage>
        <taxon>Eukaryota</taxon>
        <taxon>Metazoa</taxon>
        <taxon>Chordata</taxon>
        <taxon>Craniata</taxon>
        <taxon>Vertebrata</taxon>
        <taxon>Euteleostomi</taxon>
        <taxon>Mammalia</taxon>
        <taxon>Eutheria</taxon>
        <taxon>Laurasiatheria</taxon>
        <taxon>Chiroptera</taxon>
        <taxon>Yangochiroptera</taxon>
        <taxon>Phyllostomidae</taxon>
        <taxon>Phyllostominae</taxon>
        <taxon>Phyllostomus</taxon>
    </lineage>
</organism>
<evidence type="ECO:0000313" key="2">
    <source>
        <dbReference type="EMBL" id="KAF6108202.1"/>
    </source>
</evidence>
<protein>
    <submittedName>
        <fullName evidence="2">DExD-box helicase 21</fullName>
    </submittedName>
</protein>
<feature type="compositionally biased region" description="Basic residues" evidence="1">
    <location>
        <begin position="14"/>
        <end position="35"/>
    </location>
</feature>
<keyword evidence="2" id="KW-0378">Hydrolase</keyword>
<proteinExistence type="predicted"/>
<dbReference type="EMBL" id="JABVXQ010000005">
    <property type="protein sequence ID" value="KAF6108202.1"/>
    <property type="molecule type" value="Genomic_DNA"/>
</dbReference>
<comment type="caution">
    <text evidence="2">The sequence shown here is derived from an EMBL/GenBank/DDBJ whole genome shotgun (WGS) entry which is preliminary data.</text>
</comment>
<gene>
    <name evidence="2" type="ORF">HJG60_003702</name>
</gene>